<protein>
    <recommendedName>
        <fullName evidence="1">Glycosyltransferase subfamily 4-like N-terminal domain-containing protein</fullName>
    </recommendedName>
</protein>
<dbReference type="SUPFAM" id="SSF53756">
    <property type="entry name" value="UDP-Glycosyltransferase/glycogen phosphorylase"/>
    <property type="match status" value="1"/>
</dbReference>
<organism evidence="2 3">
    <name type="scientific">Dankookia rubra</name>
    <dbReference type="NCBI Taxonomy" id="1442381"/>
    <lineage>
        <taxon>Bacteria</taxon>
        <taxon>Pseudomonadati</taxon>
        <taxon>Pseudomonadota</taxon>
        <taxon>Alphaproteobacteria</taxon>
        <taxon>Acetobacterales</taxon>
        <taxon>Roseomonadaceae</taxon>
        <taxon>Dankookia</taxon>
    </lineage>
</organism>
<dbReference type="Pfam" id="PF13439">
    <property type="entry name" value="Glyco_transf_4"/>
    <property type="match status" value="1"/>
</dbReference>
<evidence type="ECO:0000313" key="3">
    <source>
        <dbReference type="Proteomes" id="UP000295096"/>
    </source>
</evidence>
<dbReference type="OrthoDB" id="9807414at2"/>
<name>A0A4R5QB11_9PROT</name>
<dbReference type="AlphaFoldDB" id="A0A4R5QB11"/>
<evidence type="ECO:0000259" key="1">
    <source>
        <dbReference type="Pfam" id="PF13439"/>
    </source>
</evidence>
<accession>A0A4R5QB11</accession>
<reference evidence="2 3" key="1">
    <citation type="journal article" date="2016" name="J. Microbiol.">
        <title>Dankookia rubra gen. nov., sp. nov., an alphaproteobacterium isolated from sediment of a shallow stream.</title>
        <authorList>
            <person name="Kim W.H."/>
            <person name="Kim D.H."/>
            <person name="Kang K."/>
            <person name="Ahn T.Y."/>
        </authorList>
    </citation>
    <scope>NUCLEOTIDE SEQUENCE [LARGE SCALE GENOMIC DNA]</scope>
    <source>
        <strain evidence="2 3">JCM30602</strain>
    </source>
</reference>
<feature type="domain" description="Glycosyltransferase subfamily 4-like N-terminal" evidence="1">
    <location>
        <begin position="81"/>
        <end position="282"/>
    </location>
</feature>
<dbReference type="InterPro" id="IPR028098">
    <property type="entry name" value="Glyco_trans_4-like_N"/>
</dbReference>
<keyword evidence="3" id="KW-1185">Reference proteome</keyword>
<gene>
    <name evidence="2" type="ORF">E2C06_24335</name>
</gene>
<proteinExistence type="predicted"/>
<dbReference type="Proteomes" id="UP000295096">
    <property type="component" value="Unassembled WGS sequence"/>
</dbReference>
<evidence type="ECO:0000313" key="2">
    <source>
        <dbReference type="EMBL" id="TDH60006.1"/>
    </source>
</evidence>
<dbReference type="GO" id="GO:0016757">
    <property type="term" value="F:glycosyltransferase activity"/>
    <property type="evidence" value="ECO:0007669"/>
    <property type="project" value="UniProtKB-ARBA"/>
</dbReference>
<comment type="caution">
    <text evidence="2">The sequence shown here is derived from an EMBL/GenBank/DDBJ whole genome shotgun (WGS) entry which is preliminary data.</text>
</comment>
<dbReference type="EMBL" id="SMSJ01000047">
    <property type="protein sequence ID" value="TDH60006.1"/>
    <property type="molecule type" value="Genomic_DNA"/>
</dbReference>
<sequence>MAGAGELLADERDARQRLAASTALARERATVRHGCGPVKKSATGAVHGPVAADTGLPEPAARSPGVRLLVVCHTHPRFSRGGAEITAYETFRRAAAQPGVEAWFFASNGKAHGAKIGVSVQQPFGPREFVHTGEAYEQFKLSNPDPAFEREFGRVLREVRPDVVHFHHYLGVGVEAFLYVRRHAPQAQVILTLHEYLIICNHHGQMVTRPNLDLCKTASPQRCGRCFPEQAPQLFFLRRLWLQRFLREVDTFIAPSNFLKERYVAWGLDPAKIVVLENFLPHEQARTACGDAA</sequence>
<dbReference type="Gene3D" id="3.40.50.2000">
    <property type="entry name" value="Glycogen Phosphorylase B"/>
    <property type="match status" value="1"/>
</dbReference>